<evidence type="ECO:0000259" key="2">
    <source>
        <dbReference type="Pfam" id="PF05118"/>
    </source>
</evidence>
<dbReference type="SUPFAM" id="SSF51197">
    <property type="entry name" value="Clavaminate synthase-like"/>
    <property type="match status" value="1"/>
</dbReference>
<comment type="similarity">
    <text evidence="1">Belongs to the aspartyl/asparaginyl beta-hydroxylase family.</text>
</comment>
<dbReference type="PANTHER" id="PTHR12366:SF29">
    <property type="entry name" value="ASPARTYL BETA-HYDROXYLASE, ISOFORM L"/>
    <property type="match status" value="1"/>
</dbReference>
<protein>
    <recommendedName>
        <fullName evidence="2">Aspartyl/asparaginy/proline hydroxylase domain-containing protein</fullName>
    </recommendedName>
</protein>
<name>A0AAD9NR88_RIDPI</name>
<evidence type="ECO:0000313" key="3">
    <source>
        <dbReference type="EMBL" id="KAK2177803.1"/>
    </source>
</evidence>
<dbReference type="GO" id="GO:0062101">
    <property type="term" value="F:peptidyl-aspartic acid 3-dioxygenase activity"/>
    <property type="evidence" value="ECO:0007669"/>
    <property type="project" value="InterPro"/>
</dbReference>
<feature type="domain" description="Aspartyl/asparaginy/proline hydroxylase" evidence="2">
    <location>
        <begin position="101"/>
        <end position="253"/>
    </location>
</feature>
<dbReference type="InterPro" id="IPR027443">
    <property type="entry name" value="IPNS-like_sf"/>
</dbReference>
<dbReference type="InterPro" id="IPR039038">
    <property type="entry name" value="ASPH"/>
</dbReference>
<accession>A0AAD9NR88</accession>
<organism evidence="3 4">
    <name type="scientific">Ridgeia piscesae</name>
    <name type="common">Tubeworm</name>
    <dbReference type="NCBI Taxonomy" id="27915"/>
    <lineage>
        <taxon>Eukaryota</taxon>
        <taxon>Metazoa</taxon>
        <taxon>Spiralia</taxon>
        <taxon>Lophotrochozoa</taxon>
        <taxon>Annelida</taxon>
        <taxon>Polychaeta</taxon>
        <taxon>Sedentaria</taxon>
        <taxon>Canalipalpata</taxon>
        <taxon>Sabellida</taxon>
        <taxon>Siboglinidae</taxon>
        <taxon>Ridgeia</taxon>
    </lineage>
</organism>
<dbReference type="GO" id="GO:0005783">
    <property type="term" value="C:endoplasmic reticulum"/>
    <property type="evidence" value="ECO:0007669"/>
    <property type="project" value="TreeGrafter"/>
</dbReference>
<gene>
    <name evidence="3" type="ORF">NP493_579g02002</name>
</gene>
<proteinExistence type="inferred from homology"/>
<comment type="caution">
    <text evidence="3">The sequence shown here is derived from an EMBL/GenBank/DDBJ whole genome shotgun (WGS) entry which is preliminary data.</text>
</comment>
<sequence length="266" mass="30819">MGFIMKVTDHNYNGAIPYLQQGIESGVPGTIDGRFFLHLGDALYRVGRHEDAQKVYDLGYKKNVFLSPWQRSLHNVDRLKAQPWWTERDTEVEDKLRMLAENWKVIRDEGLAQLNDVTGAFELESEDLSHTGEWRQFTLYRQGHKVHGNCRKTPKTCELLDQFPEATMCKRGQIKYSVMHPGIHVWPHCGPTNCRIRAHLGLVVPPGLKIRVVNETRTWTEGKFIVFDDSFDHEVWHEGKSLRLVLIVDIWHPELSTRERATLPAI</sequence>
<dbReference type="AlphaFoldDB" id="A0AAD9NR88"/>
<dbReference type="Pfam" id="PF05118">
    <property type="entry name" value="Asp_Arg_Hydrox"/>
    <property type="match status" value="1"/>
</dbReference>
<dbReference type="Gene3D" id="2.60.120.330">
    <property type="entry name" value="B-lactam Antibiotic, Isopenicillin N Synthase, Chain"/>
    <property type="match status" value="1"/>
</dbReference>
<dbReference type="InterPro" id="IPR007803">
    <property type="entry name" value="Asp/Arg/Pro-Hydrxlase"/>
</dbReference>
<dbReference type="PANTHER" id="PTHR12366">
    <property type="entry name" value="ASPARTYL/ASPARAGINYL BETA-HYDROXYLASE"/>
    <property type="match status" value="1"/>
</dbReference>
<dbReference type="EMBL" id="JAODUO010000578">
    <property type="protein sequence ID" value="KAK2177803.1"/>
    <property type="molecule type" value="Genomic_DNA"/>
</dbReference>
<dbReference type="Proteomes" id="UP001209878">
    <property type="component" value="Unassembled WGS sequence"/>
</dbReference>
<reference evidence="3" key="1">
    <citation type="journal article" date="2023" name="Mol. Biol. Evol.">
        <title>Third-Generation Sequencing Reveals the Adaptive Role of the Epigenome in Three Deep-Sea Polychaetes.</title>
        <authorList>
            <person name="Perez M."/>
            <person name="Aroh O."/>
            <person name="Sun Y."/>
            <person name="Lan Y."/>
            <person name="Juniper S.K."/>
            <person name="Young C.R."/>
            <person name="Angers B."/>
            <person name="Qian P.Y."/>
        </authorList>
    </citation>
    <scope>NUCLEOTIDE SEQUENCE</scope>
    <source>
        <strain evidence="3">R07B-5</strain>
    </source>
</reference>
<evidence type="ECO:0000256" key="1">
    <source>
        <dbReference type="ARBA" id="ARBA00007730"/>
    </source>
</evidence>
<keyword evidence="4" id="KW-1185">Reference proteome</keyword>
<evidence type="ECO:0000313" key="4">
    <source>
        <dbReference type="Proteomes" id="UP001209878"/>
    </source>
</evidence>